<evidence type="ECO:0000313" key="4">
    <source>
        <dbReference type="Proteomes" id="UP000306602"/>
    </source>
</evidence>
<dbReference type="InterPro" id="IPR001296">
    <property type="entry name" value="Glyco_trans_1"/>
</dbReference>
<organism evidence="3 4">
    <name type="scientific">Aliishimia ponticola</name>
    <dbReference type="NCBI Taxonomy" id="2499833"/>
    <lineage>
        <taxon>Bacteria</taxon>
        <taxon>Pseudomonadati</taxon>
        <taxon>Pseudomonadota</taxon>
        <taxon>Alphaproteobacteria</taxon>
        <taxon>Rhodobacterales</taxon>
        <taxon>Paracoccaceae</taxon>
        <taxon>Aliishimia</taxon>
    </lineage>
</organism>
<dbReference type="InterPro" id="IPR028098">
    <property type="entry name" value="Glyco_trans_4-like_N"/>
</dbReference>
<dbReference type="Pfam" id="PF00534">
    <property type="entry name" value="Glycos_transf_1"/>
    <property type="match status" value="1"/>
</dbReference>
<protein>
    <submittedName>
        <fullName evidence="3">Glycosyltransferase family 4 protein</fullName>
    </submittedName>
</protein>
<evidence type="ECO:0000259" key="2">
    <source>
        <dbReference type="Pfam" id="PF13439"/>
    </source>
</evidence>
<evidence type="ECO:0000313" key="3">
    <source>
        <dbReference type="EMBL" id="THH35466.1"/>
    </source>
</evidence>
<dbReference type="AlphaFoldDB" id="A0A4S4N8D7"/>
<accession>A0A4S4N8D7</accession>
<dbReference type="Proteomes" id="UP000306602">
    <property type="component" value="Unassembled WGS sequence"/>
</dbReference>
<dbReference type="Pfam" id="PF13439">
    <property type="entry name" value="Glyco_transf_4"/>
    <property type="match status" value="1"/>
</dbReference>
<proteinExistence type="predicted"/>
<gene>
    <name evidence="3" type="ORF">E4Z66_16635</name>
</gene>
<evidence type="ECO:0000259" key="1">
    <source>
        <dbReference type="Pfam" id="PF00534"/>
    </source>
</evidence>
<dbReference type="SUPFAM" id="SSF53756">
    <property type="entry name" value="UDP-Glycosyltransferase/glycogen phosphorylase"/>
    <property type="match status" value="1"/>
</dbReference>
<dbReference type="InterPro" id="IPR050194">
    <property type="entry name" value="Glycosyltransferase_grp1"/>
</dbReference>
<sequence length="371" mass="40983">MKVAIVHYWLVGMRGGEKVVEDLCHLFPQADIYTHVADPDNLSDTIRRHKITETFIGRLPGAKTHYQKYLPLMPRALEALDLSGYDLVISSEAGPAKGVVTAPDCVHLCYCHSPMRYIWDQYHVYRANAGLAGRAAMSIFAPWLRVWDHASAARVDHVVANSDFVRRRIAKAWGRSADVVFPPVDLDAFQPGDPAEVEDFYLYVGELAAYKRPDLLVETFNESGRPLIIIGDGSEKAALEKVAKPNIRFLGRASFETLRSHYKRCRALLFPGVEDFGIIPLEAMASGRPVVAYGRGGALETVRDGVTGVFFHDHTPAALNGAIDRLENELLGTLDPQALQAHVAAFGRDRFRQEMATTISDLLSSAQGGRA</sequence>
<name>A0A4S4N8D7_9RHOB</name>
<dbReference type="PANTHER" id="PTHR45947">
    <property type="entry name" value="SULFOQUINOVOSYL TRANSFERASE SQD2"/>
    <property type="match status" value="1"/>
</dbReference>
<dbReference type="GO" id="GO:0016757">
    <property type="term" value="F:glycosyltransferase activity"/>
    <property type="evidence" value="ECO:0007669"/>
    <property type="project" value="InterPro"/>
</dbReference>
<dbReference type="PANTHER" id="PTHR45947:SF3">
    <property type="entry name" value="SULFOQUINOVOSYL TRANSFERASE SQD2"/>
    <property type="match status" value="1"/>
</dbReference>
<comment type="caution">
    <text evidence="3">The sequence shown here is derived from an EMBL/GenBank/DDBJ whole genome shotgun (WGS) entry which is preliminary data.</text>
</comment>
<keyword evidence="3" id="KW-0808">Transferase</keyword>
<keyword evidence="4" id="KW-1185">Reference proteome</keyword>
<dbReference type="OrthoDB" id="9790710at2"/>
<reference evidence="3 4" key="1">
    <citation type="submission" date="2019-04" db="EMBL/GenBank/DDBJ databases">
        <title>Shimia ponticola sp. nov., isolated from seawater.</title>
        <authorList>
            <person name="Kim Y.-O."/>
            <person name="Yoon J.-H."/>
        </authorList>
    </citation>
    <scope>NUCLEOTIDE SEQUENCE [LARGE SCALE GENOMIC DNA]</scope>
    <source>
        <strain evidence="3 4">MYP11</strain>
    </source>
</reference>
<feature type="domain" description="Glycosyltransferase subfamily 4-like N-terminal" evidence="2">
    <location>
        <begin position="14"/>
        <end position="187"/>
    </location>
</feature>
<dbReference type="Gene3D" id="3.40.50.2000">
    <property type="entry name" value="Glycogen Phosphorylase B"/>
    <property type="match status" value="2"/>
</dbReference>
<feature type="domain" description="Glycosyl transferase family 1" evidence="1">
    <location>
        <begin position="196"/>
        <end position="328"/>
    </location>
</feature>
<dbReference type="EMBL" id="SRKY01000004">
    <property type="protein sequence ID" value="THH35466.1"/>
    <property type="molecule type" value="Genomic_DNA"/>
</dbReference>